<reference evidence="3" key="1">
    <citation type="journal article" date="2019" name="Int. J. Syst. Evol. Microbiol.">
        <title>The Global Catalogue of Microorganisms (GCM) 10K type strain sequencing project: providing services to taxonomists for standard genome sequencing and annotation.</title>
        <authorList>
            <consortium name="The Broad Institute Genomics Platform"/>
            <consortium name="The Broad Institute Genome Sequencing Center for Infectious Disease"/>
            <person name="Wu L."/>
            <person name="Ma J."/>
        </authorList>
    </citation>
    <scope>NUCLEOTIDE SEQUENCE [LARGE SCALE GENOMIC DNA]</scope>
    <source>
        <strain evidence="3">JCM 17938</strain>
    </source>
</reference>
<evidence type="ECO:0000313" key="3">
    <source>
        <dbReference type="Proteomes" id="UP001500212"/>
    </source>
</evidence>
<dbReference type="Proteomes" id="UP001500212">
    <property type="component" value="Unassembled WGS sequence"/>
</dbReference>
<dbReference type="RefSeq" id="WP_345367621.1">
    <property type="nucleotide sequence ID" value="NZ_BAABHJ010000041.1"/>
</dbReference>
<protein>
    <submittedName>
        <fullName evidence="2">Uncharacterized protein</fullName>
    </submittedName>
</protein>
<accession>A0ABP8U1M7</accession>
<sequence>MRRRVLIGTPIGAALVAVAGTAAWWFWPPHVDRSLMAEAAPIIDRYLENRSAGLPGEISPPAGSSARWFCAERTIETRRRGTEVLVSLITDCREYARHGTELHYDSASQEPLLVTLDRASGRLVVRQVTAALEGAMFDPSLKRMFSRRAVRTYRLDDGPPSPDAEARRAFGLPSDAPVRSV</sequence>
<feature type="region of interest" description="Disordered" evidence="1">
    <location>
        <begin position="154"/>
        <end position="181"/>
    </location>
</feature>
<gene>
    <name evidence="2" type="ORF">GCM10023195_87950</name>
</gene>
<comment type="caution">
    <text evidence="2">The sequence shown here is derived from an EMBL/GenBank/DDBJ whole genome shotgun (WGS) entry which is preliminary data.</text>
</comment>
<dbReference type="EMBL" id="BAABHJ010000041">
    <property type="protein sequence ID" value="GAA4619452.1"/>
    <property type="molecule type" value="Genomic_DNA"/>
</dbReference>
<proteinExistence type="predicted"/>
<organism evidence="2 3">
    <name type="scientific">Actinoallomurus liliacearum</name>
    <dbReference type="NCBI Taxonomy" id="1080073"/>
    <lineage>
        <taxon>Bacteria</taxon>
        <taxon>Bacillati</taxon>
        <taxon>Actinomycetota</taxon>
        <taxon>Actinomycetes</taxon>
        <taxon>Streptosporangiales</taxon>
        <taxon>Thermomonosporaceae</taxon>
        <taxon>Actinoallomurus</taxon>
    </lineage>
</organism>
<keyword evidence="3" id="KW-1185">Reference proteome</keyword>
<name>A0ABP8U1M7_9ACTN</name>
<evidence type="ECO:0000256" key="1">
    <source>
        <dbReference type="SAM" id="MobiDB-lite"/>
    </source>
</evidence>
<evidence type="ECO:0000313" key="2">
    <source>
        <dbReference type="EMBL" id="GAA4619452.1"/>
    </source>
</evidence>